<evidence type="ECO:0000256" key="3">
    <source>
        <dbReference type="ARBA" id="ARBA00022692"/>
    </source>
</evidence>
<keyword evidence="5 6" id="KW-0472">Membrane</keyword>
<dbReference type="PANTHER" id="PTHR30250">
    <property type="entry name" value="PST FAMILY PREDICTED COLANIC ACID TRANSPORTER"/>
    <property type="match status" value="1"/>
</dbReference>
<dbReference type="Proteomes" id="UP000184001">
    <property type="component" value="Unassembled WGS sequence"/>
</dbReference>
<comment type="subcellular location">
    <subcellularLocation>
        <location evidence="1">Cell membrane</location>
        <topology evidence="1">Multi-pass membrane protein</topology>
    </subcellularLocation>
</comment>
<dbReference type="AlphaFoldDB" id="A0A8G2CAC8"/>
<protein>
    <submittedName>
        <fullName evidence="7">Membrane protein involved in the export of O-antigen and teichoic acid</fullName>
    </submittedName>
</protein>
<feature type="transmembrane region" description="Helical" evidence="6">
    <location>
        <begin position="347"/>
        <end position="370"/>
    </location>
</feature>
<sequence>MIDLFRKNDGHFFAVLRGSAYALFAKVLIIALGFLNNILVARYYGAELVGVLSVVHTLLSLLSLLSLSGLNQSILAIIPKRHIESEYSPFPFVVRVSIYVLVTSFLLSSSIYFGSDVWIKFLERRDQLKTAMLISSFFIAPYALRSLFLSFFRAIDAVKIFSVLQLVTPVANLFILIFIIAYSYAGLWVVYARLISAVVAVAASIVFFVFLFRRVQPSAQGEYCPLNLLLLLKTSLPLCGVSLLVFSTSKISILVYSLFVSEQNVGYYSVAVNTSILINVALGCVNSMVAPKFAELHARKERDTIFSVGIKTTRLICLATIPLTVFLVLLGKVLLEIVYGVDFNIAYVPMIILAIGNCINAIAGPNDIFLQMTGDQGVLHKMMWIGFTVSLLLYGPFIHWGGAGGAALAVVVGQCVWNCLAHIFILKKYDNSLMLFYSKPQ</sequence>
<dbReference type="PANTHER" id="PTHR30250:SF11">
    <property type="entry name" value="O-ANTIGEN TRANSPORTER-RELATED"/>
    <property type="match status" value="1"/>
</dbReference>
<reference evidence="7 8" key="1">
    <citation type="submission" date="2016-11" db="EMBL/GenBank/DDBJ databases">
        <authorList>
            <person name="Varghese N."/>
            <person name="Submissions S."/>
        </authorList>
    </citation>
    <scope>NUCLEOTIDE SEQUENCE [LARGE SCALE GENOMIC DNA]</scope>
    <source>
        <strain evidence="7 8">DSM 17919</strain>
    </source>
</reference>
<accession>A0A8G2CAC8</accession>
<dbReference type="Pfam" id="PF01943">
    <property type="entry name" value="Polysacc_synt"/>
    <property type="match status" value="1"/>
</dbReference>
<dbReference type="EMBL" id="FQZR01000004">
    <property type="protein sequence ID" value="SHJ29253.1"/>
    <property type="molecule type" value="Genomic_DNA"/>
</dbReference>
<feature type="transmembrane region" description="Helical" evidence="6">
    <location>
        <begin position="190"/>
        <end position="212"/>
    </location>
</feature>
<evidence type="ECO:0000256" key="4">
    <source>
        <dbReference type="ARBA" id="ARBA00022989"/>
    </source>
</evidence>
<feature type="transmembrane region" description="Helical" evidence="6">
    <location>
        <begin position="406"/>
        <end position="426"/>
    </location>
</feature>
<keyword evidence="2" id="KW-1003">Cell membrane</keyword>
<feature type="transmembrane region" description="Helical" evidence="6">
    <location>
        <begin position="164"/>
        <end position="184"/>
    </location>
</feature>
<keyword evidence="3 6" id="KW-0812">Transmembrane</keyword>
<evidence type="ECO:0000313" key="8">
    <source>
        <dbReference type="Proteomes" id="UP000184001"/>
    </source>
</evidence>
<evidence type="ECO:0000256" key="2">
    <source>
        <dbReference type="ARBA" id="ARBA00022475"/>
    </source>
</evidence>
<name>A0A8G2CAC8_9BACT</name>
<feature type="transmembrane region" description="Helical" evidence="6">
    <location>
        <begin position="315"/>
        <end position="335"/>
    </location>
</feature>
<organism evidence="7 8">
    <name type="scientific">Halodesulfovibrio aestuarii</name>
    <dbReference type="NCBI Taxonomy" id="126333"/>
    <lineage>
        <taxon>Bacteria</taxon>
        <taxon>Pseudomonadati</taxon>
        <taxon>Thermodesulfobacteriota</taxon>
        <taxon>Desulfovibrionia</taxon>
        <taxon>Desulfovibrionales</taxon>
        <taxon>Desulfovibrionaceae</taxon>
        <taxon>Halodesulfovibrio</taxon>
    </lineage>
</organism>
<dbReference type="InterPro" id="IPR002797">
    <property type="entry name" value="Polysacc_synth"/>
</dbReference>
<evidence type="ECO:0000313" key="7">
    <source>
        <dbReference type="EMBL" id="SHJ29253.1"/>
    </source>
</evidence>
<feature type="transmembrane region" description="Helical" evidence="6">
    <location>
        <begin position="133"/>
        <end position="152"/>
    </location>
</feature>
<proteinExistence type="predicted"/>
<evidence type="ECO:0000256" key="6">
    <source>
        <dbReference type="SAM" id="Phobius"/>
    </source>
</evidence>
<gene>
    <name evidence="7" type="ORF">SAMN05660830_02099</name>
</gene>
<feature type="transmembrane region" description="Helical" evidence="6">
    <location>
        <begin position="266"/>
        <end position="294"/>
    </location>
</feature>
<evidence type="ECO:0000256" key="1">
    <source>
        <dbReference type="ARBA" id="ARBA00004651"/>
    </source>
</evidence>
<feature type="transmembrane region" description="Helical" evidence="6">
    <location>
        <begin position="50"/>
        <end position="71"/>
    </location>
</feature>
<feature type="transmembrane region" description="Helical" evidence="6">
    <location>
        <begin position="382"/>
        <end position="400"/>
    </location>
</feature>
<feature type="transmembrane region" description="Helical" evidence="6">
    <location>
        <begin position="21"/>
        <end position="44"/>
    </location>
</feature>
<dbReference type="RefSeq" id="WP_020000163.1">
    <property type="nucleotide sequence ID" value="NZ_CP192219.1"/>
</dbReference>
<evidence type="ECO:0000256" key="5">
    <source>
        <dbReference type="ARBA" id="ARBA00023136"/>
    </source>
</evidence>
<dbReference type="InterPro" id="IPR050833">
    <property type="entry name" value="Poly_Biosynth_Transport"/>
</dbReference>
<feature type="transmembrane region" description="Helical" evidence="6">
    <location>
        <begin position="224"/>
        <end position="246"/>
    </location>
</feature>
<feature type="transmembrane region" description="Helical" evidence="6">
    <location>
        <begin position="92"/>
        <end position="113"/>
    </location>
</feature>
<dbReference type="GO" id="GO:0005886">
    <property type="term" value="C:plasma membrane"/>
    <property type="evidence" value="ECO:0007669"/>
    <property type="project" value="UniProtKB-SubCell"/>
</dbReference>
<keyword evidence="4 6" id="KW-1133">Transmembrane helix</keyword>
<comment type="caution">
    <text evidence="7">The sequence shown here is derived from an EMBL/GenBank/DDBJ whole genome shotgun (WGS) entry which is preliminary data.</text>
</comment>